<keyword evidence="1" id="KW-0472">Membrane</keyword>
<dbReference type="RefSeq" id="WP_139190301.1">
    <property type="nucleotide sequence ID" value="NZ_CP118259.1"/>
</dbReference>
<reference evidence="2 3" key="1">
    <citation type="submission" date="2019-11" db="EMBL/GenBank/DDBJ databases">
        <title>Whole-genome sequencing of Allorhizobium vitis.</title>
        <authorList>
            <person name="Gan H.M."/>
            <person name="Savka M.A."/>
        </authorList>
    </citation>
    <scope>NUCLEOTIDE SEQUENCE [LARGE SCALE GENOMIC DNA]</scope>
    <source>
        <strain evidence="2 3">AB4</strain>
    </source>
</reference>
<keyword evidence="1" id="KW-1133">Transmembrane helix</keyword>
<evidence type="ECO:0000256" key="1">
    <source>
        <dbReference type="SAM" id="Phobius"/>
    </source>
</evidence>
<organism evidence="2 3">
    <name type="scientific">Agrobacterium vitis</name>
    <name type="common">Rhizobium vitis</name>
    <dbReference type="NCBI Taxonomy" id="373"/>
    <lineage>
        <taxon>Bacteria</taxon>
        <taxon>Pseudomonadati</taxon>
        <taxon>Pseudomonadota</taxon>
        <taxon>Alphaproteobacteria</taxon>
        <taxon>Hyphomicrobiales</taxon>
        <taxon>Rhizobiaceae</taxon>
        <taxon>Rhizobium/Agrobacterium group</taxon>
        <taxon>Agrobacterium</taxon>
    </lineage>
</organism>
<dbReference type="AlphaFoldDB" id="A0ABD6G792"/>
<protein>
    <submittedName>
        <fullName evidence="2">Uncharacterized protein</fullName>
    </submittedName>
</protein>
<proteinExistence type="predicted"/>
<evidence type="ECO:0000313" key="2">
    <source>
        <dbReference type="EMBL" id="MUP04521.1"/>
    </source>
</evidence>
<comment type="caution">
    <text evidence="2">The sequence shown here is derived from an EMBL/GenBank/DDBJ whole genome shotgun (WGS) entry which is preliminary data.</text>
</comment>
<evidence type="ECO:0000313" key="3">
    <source>
        <dbReference type="Proteomes" id="UP000175993"/>
    </source>
</evidence>
<keyword evidence="1" id="KW-0812">Transmembrane</keyword>
<name>A0ABD6G792_AGRVI</name>
<sequence>MPIYRVGFVSTKTGKHNSRNVKAFDEADACETCKGEAVDGSVVAQLLPPEPATEAQIAYLKGLGVDAPRGLSRDEAIDLTDATLRKQLAINKTDMNVAALFRVEVTRYASKPMVYQRIFNHLLHREAWMDMTIWFVWRVSRHMLYHGVPGGGFAPDDPKLKSVAQDLMADPEWLPVLRRVCRNSVCGFRWFGVYKGHQGESMRTRAFQKVRAALSVIGHAPVRPEPVSAEIELSVQRHVAEVLQSQARLSSQAAQSPQNKGIISHPPAKSLPVWWFLAIGSGILILLKVISTSPH</sequence>
<dbReference type="Proteomes" id="UP000175993">
    <property type="component" value="Unassembled WGS sequence"/>
</dbReference>
<dbReference type="EMBL" id="MBEV02000003">
    <property type="protein sequence ID" value="MUP04521.1"/>
    <property type="molecule type" value="Genomic_DNA"/>
</dbReference>
<accession>A0ABD6G792</accession>
<gene>
    <name evidence="2" type="ORF">BBI04_006785</name>
</gene>
<feature type="transmembrane region" description="Helical" evidence="1">
    <location>
        <begin position="273"/>
        <end position="290"/>
    </location>
</feature>